<gene>
    <name evidence="1" type="ORF">RFI_17697</name>
</gene>
<dbReference type="SUPFAM" id="SSF48097">
    <property type="entry name" value="Regulator of G-protein signaling, RGS"/>
    <property type="match status" value="1"/>
</dbReference>
<protein>
    <recommendedName>
        <fullName evidence="3">RGS domain-containing protein</fullName>
    </recommendedName>
</protein>
<dbReference type="InterPro" id="IPR044926">
    <property type="entry name" value="RGS_subdomain_2"/>
</dbReference>
<dbReference type="EMBL" id="ASPP01013569">
    <property type="protein sequence ID" value="ETO19531.1"/>
    <property type="molecule type" value="Genomic_DNA"/>
</dbReference>
<accession>X6N0E5</accession>
<keyword evidence="2" id="KW-1185">Reference proteome</keyword>
<evidence type="ECO:0008006" key="3">
    <source>
        <dbReference type="Google" id="ProtNLM"/>
    </source>
</evidence>
<dbReference type="Proteomes" id="UP000023152">
    <property type="component" value="Unassembled WGS sequence"/>
</dbReference>
<reference evidence="1 2" key="1">
    <citation type="journal article" date="2013" name="Curr. Biol.">
        <title>The Genome of the Foraminiferan Reticulomyxa filosa.</title>
        <authorList>
            <person name="Glockner G."/>
            <person name="Hulsmann N."/>
            <person name="Schleicher M."/>
            <person name="Noegel A.A."/>
            <person name="Eichinger L."/>
            <person name="Gallinger C."/>
            <person name="Pawlowski J."/>
            <person name="Sierra R."/>
            <person name="Euteneuer U."/>
            <person name="Pillet L."/>
            <person name="Moustafa A."/>
            <person name="Platzer M."/>
            <person name="Groth M."/>
            <person name="Szafranski K."/>
            <person name="Schliwa M."/>
        </authorList>
    </citation>
    <scope>NUCLEOTIDE SEQUENCE [LARGE SCALE GENOMIC DNA]</scope>
</reference>
<proteinExistence type="predicted"/>
<evidence type="ECO:0000313" key="2">
    <source>
        <dbReference type="Proteomes" id="UP000023152"/>
    </source>
</evidence>
<comment type="caution">
    <text evidence="1">The sequence shown here is derived from an EMBL/GenBank/DDBJ whole genome shotgun (WGS) entry which is preliminary data.</text>
</comment>
<evidence type="ECO:0000313" key="1">
    <source>
        <dbReference type="EMBL" id="ETO19531.1"/>
    </source>
</evidence>
<organism evidence="1 2">
    <name type="scientific">Reticulomyxa filosa</name>
    <dbReference type="NCBI Taxonomy" id="46433"/>
    <lineage>
        <taxon>Eukaryota</taxon>
        <taxon>Sar</taxon>
        <taxon>Rhizaria</taxon>
        <taxon>Retaria</taxon>
        <taxon>Foraminifera</taxon>
        <taxon>Monothalamids</taxon>
        <taxon>Reticulomyxidae</taxon>
        <taxon>Reticulomyxa</taxon>
    </lineage>
</organism>
<dbReference type="AlphaFoldDB" id="X6N0E5"/>
<dbReference type="InterPro" id="IPR036305">
    <property type="entry name" value="RGS_sf"/>
</dbReference>
<name>X6N0E5_RETFI</name>
<dbReference type="Gene3D" id="1.10.167.10">
    <property type="entry name" value="Regulator of G-protein Signalling 4, domain 2"/>
    <property type="match status" value="1"/>
</dbReference>
<sequence>MQDIRHYHKAEQEDVLRQSLSFVKDTPEKVKPDLSLIQVINNDRGYDLLMKHLATEFKFLHYQEYLYSEYFSMLENFDPKEHMIKYRLGPEVINIPGQVPKSYIVYYSSYSPEIFTRMNPGGDSLFSRASTEASKKKSHSTFNQPSNFGVACTPAIEKDINKSYDKTSLTEGLLSDSQELKKPESLPKGESQSAESIKSKSTSLMLRCRWVAYQLYEKYIAKNSSYELNVRGETRKKLELWMADRKKWFGGIADNDDINKLTFYDYFNLFDPVCKDVFQLLQDSFIRFQKTLPFDALLQNIQDLSFQSLSQERP</sequence>